<dbReference type="Pfam" id="PF12697">
    <property type="entry name" value="Abhydrolase_6"/>
    <property type="match status" value="1"/>
</dbReference>
<accession>A0A9P8ZVM1</accession>
<gene>
    <name evidence="3" type="ORF">BKA67DRAFT_375751</name>
</gene>
<evidence type="ECO:0000256" key="1">
    <source>
        <dbReference type="SAM" id="SignalP"/>
    </source>
</evidence>
<dbReference type="GO" id="GO:0016787">
    <property type="term" value="F:hydrolase activity"/>
    <property type="evidence" value="ECO:0007669"/>
    <property type="project" value="UniProtKB-KW"/>
</dbReference>
<evidence type="ECO:0000313" key="3">
    <source>
        <dbReference type="EMBL" id="KAH6648879.1"/>
    </source>
</evidence>
<keyword evidence="1" id="KW-0732">Signal</keyword>
<name>A0A9P8ZVM1_9PEZI</name>
<dbReference type="AlphaFoldDB" id="A0A9P8ZVM1"/>
<dbReference type="Proteomes" id="UP000758603">
    <property type="component" value="Unassembled WGS sequence"/>
</dbReference>
<organism evidence="3 4">
    <name type="scientific">Truncatella angustata</name>
    <dbReference type="NCBI Taxonomy" id="152316"/>
    <lineage>
        <taxon>Eukaryota</taxon>
        <taxon>Fungi</taxon>
        <taxon>Dikarya</taxon>
        <taxon>Ascomycota</taxon>
        <taxon>Pezizomycotina</taxon>
        <taxon>Sordariomycetes</taxon>
        <taxon>Xylariomycetidae</taxon>
        <taxon>Amphisphaeriales</taxon>
        <taxon>Sporocadaceae</taxon>
        <taxon>Truncatella</taxon>
    </lineage>
</organism>
<dbReference type="EMBL" id="JAGPXC010000007">
    <property type="protein sequence ID" value="KAH6648879.1"/>
    <property type="molecule type" value="Genomic_DNA"/>
</dbReference>
<dbReference type="InterPro" id="IPR029058">
    <property type="entry name" value="AB_hydrolase_fold"/>
</dbReference>
<comment type="caution">
    <text evidence="3">The sequence shown here is derived from an EMBL/GenBank/DDBJ whole genome shotgun (WGS) entry which is preliminary data.</text>
</comment>
<evidence type="ECO:0000313" key="4">
    <source>
        <dbReference type="Proteomes" id="UP000758603"/>
    </source>
</evidence>
<reference evidence="3" key="1">
    <citation type="journal article" date="2021" name="Nat. Commun.">
        <title>Genetic determinants of endophytism in the Arabidopsis root mycobiome.</title>
        <authorList>
            <person name="Mesny F."/>
            <person name="Miyauchi S."/>
            <person name="Thiergart T."/>
            <person name="Pickel B."/>
            <person name="Atanasova L."/>
            <person name="Karlsson M."/>
            <person name="Huettel B."/>
            <person name="Barry K.W."/>
            <person name="Haridas S."/>
            <person name="Chen C."/>
            <person name="Bauer D."/>
            <person name="Andreopoulos W."/>
            <person name="Pangilinan J."/>
            <person name="LaButti K."/>
            <person name="Riley R."/>
            <person name="Lipzen A."/>
            <person name="Clum A."/>
            <person name="Drula E."/>
            <person name="Henrissat B."/>
            <person name="Kohler A."/>
            <person name="Grigoriev I.V."/>
            <person name="Martin F.M."/>
            <person name="Hacquard S."/>
        </authorList>
    </citation>
    <scope>NUCLEOTIDE SEQUENCE</scope>
    <source>
        <strain evidence="3">MPI-SDFR-AT-0073</strain>
    </source>
</reference>
<protein>
    <submittedName>
        <fullName evidence="3">Alpha/Beta hydrolase protein</fullName>
    </submittedName>
</protein>
<feature type="chain" id="PRO_5040414522" evidence="1">
    <location>
        <begin position="22"/>
        <end position="377"/>
    </location>
</feature>
<dbReference type="Gene3D" id="3.40.50.1820">
    <property type="entry name" value="alpha/beta hydrolase"/>
    <property type="match status" value="1"/>
</dbReference>
<dbReference type="OrthoDB" id="190201at2759"/>
<keyword evidence="3" id="KW-0378">Hydrolase</keyword>
<feature type="signal peptide" evidence="1">
    <location>
        <begin position="1"/>
        <end position="21"/>
    </location>
</feature>
<proteinExistence type="predicted"/>
<sequence>MFQVMFQHSLIAFLIIGLSNATCISSSQCSPVSFLVSASANNILFPSFLGTSNASVIAEFLYSSLANGYTSQETKQVDGVFAVNGTYCRPLVVNRHQHILQLLVHGVTYDSSMWSGFGYSSTYDWQLFASRQGYPTLAVDRLGHGINANYPDPFEIVQGPLQVELLHSLIELLKGGNSRVGQVDGLVYVGHSYGSSLGNNLAERYPEDVDAYILTGFSSNVTISSNDIAYYESAATVDDRFKSLPLGYLTVSTEKARTASFYGGLFDESLAQYDYSREDSVTVGEFLSPGLRPVATTYTRNVLVLNGDRDSLFCAGSPSDCAQILNKTGQDLFPQAAYEYLVISNTGHCLTLHRSAPQTFATAHDWLRHVELPSLMK</sequence>
<feature type="domain" description="AB hydrolase-1" evidence="2">
    <location>
        <begin position="102"/>
        <end position="361"/>
    </location>
</feature>
<dbReference type="RefSeq" id="XP_045955386.1">
    <property type="nucleotide sequence ID" value="XM_046096519.1"/>
</dbReference>
<evidence type="ECO:0000259" key="2">
    <source>
        <dbReference type="Pfam" id="PF12697"/>
    </source>
</evidence>
<dbReference type="InterPro" id="IPR000073">
    <property type="entry name" value="AB_hydrolase_1"/>
</dbReference>
<dbReference type="SUPFAM" id="SSF53474">
    <property type="entry name" value="alpha/beta-Hydrolases"/>
    <property type="match status" value="1"/>
</dbReference>
<dbReference type="GeneID" id="70125411"/>
<keyword evidence="4" id="KW-1185">Reference proteome</keyword>